<accession>A0AAV5CFQ9</accession>
<keyword evidence="5" id="KW-0539">Nucleus</keyword>
<comment type="caution">
    <text evidence="6">The sequence shown here is derived from an EMBL/GenBank/DDBJ whole genome shotgun (WGS) entry which is preliminary data.</text>
</comment>
<keyword evidence="3" id="KW-0863">Zinc-finger</keyword>
<evidence type="ECO:0000256" key="5">
    <source>
        <dbReference type="ARBA" id="ARBA00023242"/>
    </source>
</evidence>
<name>A0AAV5CFQ9_ELECO</name>
<reference evidence="6" key="2">
    <citation type="submission" date="2021-12" db="EMBL/GenBank/DDBJ databases">
        <title>Resequencing data analysis of finger millet.</title>
        <authorList>
            <person name="Hatakeyama M."/>
            <person name="Aluri S."/>
            <person name="Balachadran M.T."/>
            <person name="Sivarajan S.R."/>
            <person name="Poveda L."/>
            <person name="Shimizu-Inatsugi R."/>
            <person name="Schlapbach R."/>
            <person name="Sreeman S.M."/>
            <person name="Shimizu K.K."/>
        </authorList>
    </citation>
    <scope>NUCLEOTIDE SEQUENCE</scope>
</reference>
<proteinExistence type="predicted"/>
<evidence type="ECO:0000256" key="2">
    <source>
        <dbReference type="ARBA" id="ARBA00022723"/>
    </source>
</evidence>
<gene>
    <name evidence="6" type="primary">ga13878</name>
    <name evidence="6" type="ORF">PR202_ga13878</name>
</gene>
<dbReference type="GO" id="GO:0005634">
    <property type="term" value="C:nucleus"/>
    <property type="evidence" value="ECO:0007669"/>
    <property type="project" value="UniProtKB-SubCell"/>
</dbReference>
<keyword evidence="2" id="KW-0479">Metal-binding</keyword>
<dbReference type="GO" id="GO:0008270">
    <property type="term" value="F:zinc ion binding"/>
    <property type="evidence" value="ECO:0007669"/>
    <property type="project" value="UniProtKB-KW"/>
</dbReference>
<protein>
    <recommendedName>
        <fullName evidence="8">BED-type domain-containing protein</fullName>
    </recommendedName>
</protein>
<dbReference type="PANTHER" id="PTHR46481:SF10">
    <property type="entry name" value="ZINC FINGER BED DOMAIN-CONTAINING PROTEIN 39"/>
    <property type="match status" value="1"/>
</dbReference>
<evidence type="ECO:0000313" key="6">
    <source>
        <dbReference type="EMBL" id="GJM96990.1"/>
    </source>
</evidence>
<dbReference type="AlphaFoldDB" id="A0AAV5CFQ9"/>
<comment type="subcellular location">
    <subcellularLocation>
        <location evidence="1">Nucleus</location>
    </subcellularLocation>
</comment>
<dbReference type="Proteomes" id="UP001054889">
    <property type="component" value="Unassembled WGS sequence"/>
</dbReference>
<sequence>MEELKRWENGKEVRYGARCNFCQQELSAFSDKGTGHLLRHVSFCMRKALVASSSSQSHLHLSSDGHVSYFRYDPVVARTELVRLIARLDMPLNTGAQPAFEDYIRIAHNPNYKSVSRQATTRDLEKYFALKQTSMIDLLKQAICVCLTSDIWSGNAKEDYLSVVFHFVTDN</sequence>
<dbReference type="PANTHER" id="PTHR46481">
    <property type="entry name" value="ZINC FINGER BED DOMAIN-CONTAINING PROTEIN 4"/>
    <property type="match status" value="1"/>
</dbReference>
<dbReference type="InterPro" id="IPR052035">
    <property type="entry name" value="ZnF_BED_domain_contain"/>
</dbReference>
<evidence type="ECO:0000256" key="1">
    <source>
        <dbReference type="ARBA" id="ARBA00004123"/>
    </source>
</evidence>
<keyword evidence="4" id="KW-0862">Zinc</keyword>
<organism evidence="6 7">
    <name type="scientific">Eleusine coracana subsp. coracana</name>
    <dbReference type="NCBI Taxonomy" id="191504"/>
    <lineage>
        <taxon>Eukaryota</taxon>
        <taxon>Viridiplantae</taxon>
        <taxon>Streptophyta</taxon>
        <taxon>Embryophyta</taxon>
        <taxon>Tracheophyta</taxon>
        <taxon>Spermatophyta</taxon>
        <taxon>Magnoliopsida</taxon>
        <taxon>Liliopsida</taxon>
        <taxon>Poales</taxon>
        <taxon>Poaceae</taxon>
        <taxon>PACMAD clade</taxon>
        <taxon>Chloridoideae</taxon>
        <taxon>Cynodonteae</taxon>
        <taxon>Eleusininae</taxon>
        <taxon>Eleusine</taxon>
    </lineage>
</organism>
<evidence type="ECO:0000256" key="3">
    <source>
        <dbReference type="ARBA" id="ARBA00022771"/>
    </source>
</evidence>
<evidence type="ECO:0000256" key="4">
    <source>
        <dbReference type="ARBA" id="ARBA00022833"/>
    </source>
</evidence>
<evidence type="ECO:0000313" key="7">
    <source>
        <dbReference type="Proteomes" id="UP001054889"/>
    </source>
</evidence>
<reference evidence="6" key="1">
    <citation type="journal article" date="2018" name="DNA Res.">
        <title>Multiple hybrid de novo genome assembly of finger millet, an orphan allotetraploid crop.</title>
        <authorList>
            <person name="Hatakeyama M."/>
            <person name="Aluri S."/>
            <person name="Balachadran M.T."/>
            <person name="Sivarajan S.R."/>
            <person name="Patrignani A."/>
            <person name="Gruter S."/>
            <person name="Poveda L."/>
            <person name="Shimizu-Inatsugi R."/>
            <person name="Baeten J."/>
            <person name="Francoijs K.J."/>
            <person name="Nataraja K.N."/>
            <person name="Reddy Y.A.N."/>
            <person name="Phadnis S."/>
            <person name="Ravikumar R.L."/>
            <person name="Schlapbach R."/>
            <person name="Sreeman S.M."/>
            <person name="Shimizu K.K."/>
        </authorList>
    </citation>
    <scope>NUCLEOTIDE SEQUENCE</scope>
</reference>
<keyword evidence="7" id="KW-1185">Reference proteome</keyword>
<evidence type="ECO:0008006" key="8">
    <source>
        <dbReference type="Google" id="ProtNLM"/>
    </source>
</evidence>
<dbReference type="EMBL" id="BQKI01000006">
    <property type="protein sequence ID" value="GJM96990.1"/>
    <property type="molecule type" value="Genomic_DNA"/>
</dbReference>